<reference evidence="2 3" key="1">
    <citation type="journal article" date="2010" name="PLoS ONE">
        <title>Genome erosion in a nitrogen-fixing vertically transmitted endosymbiotic multicellular cyanobacterium.</title>
        <authorList>
            <person name="Ran L."/>
            <person name="Larsson J."/>
            <person name="Vigil-Stenman T."/>
            <person name="Nylander J.A."/>
            <person name="Ininbergs K."/>
            <person name="Zheng W.W."/>
            <person name="Lapidus A."/>
            <person name="Lowry S."/>
            <person name="Haselkorn R."/>
            <person name="Bergman B."/>
        </authorList>
    </citation>
    <scope>NUCLEOTIDE SEQUENCE [LARGE SCALE GENOMIC DNA]</scope>
    <source>
        <strain evidence="2 3">0708</strain>
    </source>
</reference>
<dbReference type="KEGG" id="naz:Aazo_0620"/>
<accession>D7E0X1</accession>
<dbReference type="STRING" id="551115.Aazo_0620"/>
<name>D7E0X1_NOSA0</name>
<dbReference type="AlphaFoldDB" id="D7E0X1"/>
<protein>
    <submittedName>
        <fullName evidence="2">Uncharacterized protein</fullName>
    </submittedName>
</protein>
<dbReference type="eggNOG" id="ENOG5032T1M">
    <property type="taxonomic scope" value="Bacteria"/>
</dbReference>
<dbReference type="RefSeq" id="WP_013190119.1">
    <property type="nucleotide sequence ID" value="NC_014248.1"/>
</dbReference>
<gene>
    <name evidence="2" type="ordered locus">Aazo_0620</name>
</gene>
<dbReference type="Proteomes" id="UP000001511">
    <property type="component" value="Chromosome"/>
</dbReference>
<organism evidence="2 3">
    <name type="scientific">Nostoc azollae (strain 0708)</name>
    <name type="common">Anabaena azollae (strain 0708)</name>
    <dbReference type="NCBI Taxonomy" id="551115"/>
    <lineage>
        <taxon>Bacteria</taxon>
        <taxon>Bacillati</taxon>
        <taxon>Cyanobacteriota</taxon>
        <taxon>Cyanophyceae</taxon>
        <taxon>Nostocales</taxon>
        <taxon>Nostocaceae</taxon>
        <taxon>Trichormus</taxon>
    </lineage>
</organism>
<dbReference type="EMBL" id="CP002059">
    <property type="protein sequence ID" value="ADI63100.1"/>
    <property type="molecule type" value="Genomic_DNA"/>
</dbReference>
<proteinExistence type="predicted"/>
<dbReference type="OrthoDB" id="463790at2"/>
<evidence type="ECO:0000256" key="1">
    <source>
        <dbReference type="SAM" id="MobiDB-lite"/>
    </source>
</evidence>
<evidence type="ECO:0000313" key="2">
    <source>
        <dbReference type="EMBL" id="ADI63100.1"/>
    </source>
</evidence>
<evidence type="ECO:0000313" key="3">
    <source>
        <dbReference type="Proteomes" id="UP000001511"/>
    </source>
</evidence>
<dbReference type="HOGENOM" id="CLU_098534_0_0_3"/>
<feature type="compositionally biased region" description="Polar residues" evidence="1">
    <location>
        <begin position="109"/>
        <end position="142"/>
    </location>
</feature>
<sequence>MDFPKYMKLFGTVCSGLLMNLPIIPQAVLAKETTSKLNPCPGILYEEPYNIRVIVPAVCPPNDLTLILMQLGLLPVPTTPPPYQVRLGVGGEAPAPSALNPNPGIFSEQPYNRSQRGFRSGDNVQTVPTLPPSNSLQLPASEQRQDPSARMTLADSKVNIKLINNSGANVTYQVIGDTAPRKLQGKSGVTLRSLSTPVTVTFQREDGGFLMVTPKPGQEKGTLEVTLQETSDFNQDRSAMNIQSNGSVFLN</sequence>
<keyword evidence="3" id="KW-1185">Reference proteome</keyword>
<feature type="region of interest" description="Disordered" evidence="1">
    <location>
        <begin position="98"/>
        <end position="148"/>
    </location>
</feature>